<gene>
    <name evidence="1" type="ORF">PPRIM_AZ9-3.1.T0380194</name>
</gene>
<dbReference type="OMA" id="ICNSDIP"/>
<dbReference type="AlphaFoldDB" id="A0A8S1LTV4"/>
<dbReference type="EMBL" id="CAJJDM010000037">
    <property type="protein sequence ID" value="CAD8065954.1"/>
    <property type="molecule type" value="Genomic_DNA"/>
</dbReference>
<evidence type="ECO:0000313" key="2">
    <source>
        <dbReference type="Proteomes" id="UP000688137"/>
    </source>
</evidence>
<dbReference type="Proteomes" id="UP000688137">
    <property type="component" value="Unassembled WGS sequence"/>
</dbReference>
<keyword evidence="2" id="KW-1185">Reference proteome</keyword>
<accession>A0A8S1LTV4</accession>
<comment type="caution">
    <text evidence="1">The sequence shown here is derived from an EMBL/GenBank/DDBJ whole genome shotgun (WGS) entry which is preliminary data.</text>
</comment>
<proteinExistence type="predicted"/>
<reference evidence="1" key="1">
    <citation type="submission" date="2021-01" db="EMBL/GenBank/DDBJ databases">
        <authorList>
            <consortium name="Genoscope - CEA"/>
            <person name="William W."/>
        </authorList>
    </citation>
    <scope>NUCLEOTIDE SEQUENCE</scope>
</reference>
<protein>
    <submittedName>
        <fullName evidence="1">Uncharacterized protein</fullName>
    </submittedName>
</protein>
<name>A0A8S1LTV4_PARPR</name>
<sequence>MKKCSLALQTSMLFDEQEDFQAHDGDGLGPWFKMKEKKQLAAPLQPIRIPQIRIKSQQKQKRVLYIKTERYNTERAMHVNEDPIRINNLKQNQEHTDSSSPVEQIIKKHFSNKQSVFFPKSQQSSFVQKSDRSNRQIRVKKLKICNSDIPLINQYNYFSRLL</sequence>
<organism evidence="1 2">
    <name type="scientific">Paramecium primaurelia</name>
    <dbReference type="NCBI Taxonomy" id="5886"/>
    <lineage>
        <taxon>Eukaryota</taxon>
        <taxon>Sar</taxon>
        <taxon>Alveolata</taxon>
        <taxon>Ciliophora</taxon>
        <taxon>Intramacronucleata</taxon>
        <taxon>Oligohymenophorea</taxon>
        <taxon>Peniculida</taxon>
        <taxon>Parameciidae</taxon>
        <taxon>Paramecium</taxon>
    </lineage>
</organism>
<evidence type="ECO:0000313" key="1">
    <source>
        <dbReference type="EMBL" id="CAD8065954.1"/>
    </source>
</evidence>